<dbReference type="Gene3D" id="3.40.50.80">
    <property type="entry name" value="Nucleotide-binding domain of ferredoxin-NADP reductase (FNR) module"/>
    <property type="match status" value="1"/>
</dbReference>
<reference evidence="18 19" key="1">
    <citation type="journal article" date="2016" name="Proc. Natl. Acad. Sci. U.S.A.">
        <title>Comparative genomics of biotechnologically important yeasts.</title>
        <authorList>
            <person name="Riley R."/>
            <person name="Haridas S."/>
            <person name="Wolfe K.H."/>
            <person name="Lopes M.R."/>
            <person name="Hittinger C.T."/>
            <person name="Goeker M."/>
            <person name="Salamov A.A."/>
            <person name="Wisecaver J.H."/>
            <person name="Long T.M."/>
            <person name="Calvey C.H."/>
            <person name="Aerts A.L."/>
            <person name="Barry K.W."/>
            <person name="Choi C."/>
            <person name="Clum A."/>
            <person name="Coughlan A.Y."/>
            <person name="Deshpande S."/>
            <person name="Douglass A.P."/>
            <person name="Hanson S.J."/>
            <person name="Klenk H.-P."/>
            <person name="LaButti K.M."/>
            <person name="Lapidus A."/>
            <person name="Lindquist E.A."/>
            <person name="Lipzen A.M."/>
            <person name="Meier-Kolthoff J.P."/>
            <person name="Ohm R.A."/>
            <person name="Otillar R.P."/>
            <person name="Pangilinan J.L."/>
            <person name="Peng Y."/>
            <person name="Rokas A."/>
            <person name="Rosa C.A."/>
            <person name="Scheuner C."/>
            <person name="Sibirny A.A."/>
            <person name="Slot J.C."/>
            <person name="Stielow J.B."/>
            <person name="Sun H."/>
            <person name="Kurtzman C.P."/>
            <person name="Blackwell M."/>
            <person name="Grigoriev I.V."/>
            <person name="Jeffries T.W."/>
        </authorList>
    </citation>
    <scope>NUCLEOTIDE SEQUENCE [LARGE SCALE GENOMIC DNA]</scope>
    <source>
        <strain evidence="18 19">DSM 6958</strain>
    </source>
</reference>
<protein>
    <recommendedName>
        <fullName evidence="3">ferric-chelate reductase (NADPH)</fullName>
        <ecNumber evidence="3">1.16.1.9</ecNumber>
    </recommendedName>
</protein>
<keyword evidence="8" id="KW-0274">FAD</keyword>
<feature type="transmembrane region" description="Helical" evidence="16">
    <location>
        <begin position="66"/>
        <end position="88"/>
    </location>
</feature>
<keyword evidence="7 16" id="KW-0812">Transmembrane</keyword>
<feature type="transmembrane region" description="Helical" evidence="16">
    <location>
        <begin position="260"/>
        <end position="280"/>
    </location>
</feature>
<comment type="similarity">
    <text evidence="2">Belongs to the ferric reductase (FRE) family.</text>
</comment>
<keyword evidence="19" id="KW-1185">Reference proteome</keyword>
<dbReference type="AlphaFoldDB" id="A0A1E3PKQ4"/>
<accession>A0A1E3PKQ4</accession>
<keyword evidence="12" id="KW-0406">Ion transport</keyword>
<evidence type="ECO:0000256" key="12">
    <source>
        <dbReference type="ARBA" id="ARBA00023065"/>
    </source>
</evidence>
<evidence type="ECO:0000256" key="13">
    <source>
        <dbReference type="ARBA" id="ARBA00023136"/>
    </source>
</evidence>
<evidence type="ECO:0000256" key="10">
    <source>
        <dbReference type="ARBA" id="ARBA00022989"/>
    </source>
</evidence>
<dbReference type="InterPro" id="IPR017927">
    <property type="entry name" value="FAD-bd_FR_type"/>
</dbReference>
<keyword evidence="5" id="KW-1003">Cell membrane</keyword>
<dbReference type="GO" id="GO:0006826">
    <property type="term" value="P:iron ion transport"/>
    <property type="evidence" value="ECO:0007669"/>
    <property type="project" value="UniProtKB-ARBA"/>
</dbReference>
<keyword evidence="9" id="KW-0249">Electron transport</keyword>
<dbReference type="GO" id="GO:0006879">
    <property type="term" value="P:intracellular iron ion homeostasis"/>
    <property type="evidence" value="ECO:0007669"/>
    <property type="project" value="TreeGrafter"/>
</dbReference>
<proteinExistence type="inferred from homology"/>
<dbReference type="InterPro" id="IPR017938">
    <property type="entry name" value="Riboflavin_synthase-like_b-brl"/>
</dbReference>
<dbReference type="InterPro" id="IPR051410">
    <property type="entry name" value="Ferric/Cupric_Reductase"/>
</dbReference>
<dbReference type="Pfam" id="PF08030">
    <property type="entry name" value="NAD_binding_6"/>
    <property type="match status" value="1"/>
</dbReference>
<dbReference type="GO" id="GO:0015677">
    <property type="term" value="P:copper ion import"/>
    <property type="evidence" value="ECO:0007669"/>
    <property type="project" value="TreeGrafter"/>
</dbReference>
<feature type="transmembrane region" description="Helical" evidence="16">
    <location>
        <begin position="287"/>
        <end position="305"/>
    </location>
</feature>
<feature type="transmembrane region" description="Helical" evidence="16">
    <location>
        <begin position="184"/>
        <end position="202"/>
    </location>
</feature>
<gene>
    <name evidence="18" type="ORF">NADFUDRAFT_24231</name>
</gene>
<organism evidence="18 19">
    <name type="scientific">Nadsonia fulvescens var. elongata DSM 6958</name>
    <dbReference type="NCBI Taxonomy" id="857566"/>
    <lineage>
        <taxon>Eukaryota</taxon>
        <taxon>Fungi</taxon>
        <taxon>Dikarya</taxon>
        <taxon>Ascomycota</taxon>
        <taxon>Saccharomycotina</taxon>
        <taxon>Dipodascomycetes</taxon>
        <taxon>Dipodascales</taxon>
        <taxon>Dipodascales incertae sedis</taxon>
        <taxon>Nadsonia</taxon>
    </lineage>
</organism>
<dbReference type="GO" id="GO:0005886">
    <property type="term" value="C:plasma membrane"/>
    <property type="evidence" value="ECO:0007669"/>
    <property type="project" value="UniProtKB-SubCell"/>
</dbReference>
<dbReference type="PROSITE" id="PS51384">
    <property type="entry name" value="FAD_FR"/>
    <property type="match status" value="1"/>
</dbReference>
<evidence type="ECO:0000256" key="8">
    <source>
        <dbReference type="ARBA" id="ARBA00022827"/>
    </source>
</evidence>
<dbReference type="InterPro" id="IPR039261">
    <property type="entry name" value="FNR_nucleotide-bd"/>
</dbReference>
<dbReference type="SFLD" id="SFLDG01168">
    <property type="entry name" value="Ferric_reductase_subgroup_(FRE"/>
    <property type="match status" value="1"/>
</dbReference>
<keyword evidence="10 16" id="KW-1133">Transmembrane helix</keyword>
<evidence type="ECO:0000256" key="16">
    <source>
        <dbReference type="SAM" id="Phobius"/>
    </source>
</evidence>
<keyword evidence="14" id="KW-0325">Glycoprotein</keyword>
<comment type="catalytic activity">
    <reaction evidence="15">
        <text>2 a Fe(II)-siderophore + NADP(+) + H(+) = 2 a Fe(III)-siderophore + NADPH</text>
        <dbReference type="Rhea" id="RHEA:28795"/>
        <dbReference type="Rhea" id="RHEA-COMP:11342"/>
        <dbReference type="Rhea" id="RHEA-COMP:11344"/>
        <dbReference type="ChEBI" id="CHEBI:15378"/>
        <dbReference type="ChEBI" id="CHEBI:29033"/>
        <dbReference type="ChEBI" id="CHEBI:29034"/>
        <dbReference type="ChEBI" id="CHEBI:57783"/>
        <dbReference type="ChEBI" id="CHEBI:58349"/>
        <dbReference type="EC" id="1.16.1.9"/>
    </reaction>
</comment>
<evidence type="ECO:0000313" key="18">
    <source>
        <dbReference type="EMBL" id="ODQ66016.1"/>
    </source>
</evidence>
<evidence type="ECO:0000256" key="6">
    <source>
        <dbReference type="ARBA" id="ARBA00022630"/>
    </source>
</evidence>
<dbReference type="EMBL" id="KV454409">
    <property type="protein sequence ID" value="ODQ66016.1"/>
    <property type="molecule type" value="Genomic_DNA"/>
</dbReference>
<evidence type="ECO:0000256" key="1">
    <source>
        <dbReference type="ARBA" id="ARBA00004651"/>
    </source>
</evidence>
<feature type="transmembrane region" description="Helical" evidence="16">
    <location>
        <begin position="146"/>
        <end position="164"/>
    </location>
</feature>
<comment type="subcellular location">
    <subcellularLocation>
        <location evidence="1">Cell membrane</location>
        <topology evidence="1">Multi-pass membrane protein</topology>
    </subcellularLocation>
</comment>
<dbReference type="InterPro" id="IPR013121">
    <property type="entry name" value="Fe_red_NAD-bd_6"/>
</dbReference>
<evidence type="ECO:0000256" key="11">
    <source>
        <dbReference type="ARBA" id="ARBA00023002"/>
    </source>
</evidence>
<feature type="domain" description="FAD-binding FR-type" evidence="17">
    <location>
        <begin position="342"/>
        <end position="449"/>
    </location>
</feature>
<dbReference type="SFLD" id="SFLDS00052">
    <property type="entry name" value="Ferric_Reductase_Domain"/>
    <property type="match status" value="1"/>
</dbReference>
<dbReference type="InterPro" id="IPR013112">
    <property type="entry name" value="FAD-bd_8"/>
</dbReference>
<dbReference type="GO" id="GO:0052851">
    <property type="term" value="F:ferric-chelate reductase (NADPH) activity"/>
    <property type="evidence" value="ECO:0007669"/>
    <property type="project" value="UniProtKB-EC"/>
</dbReference>
<dbReference type="Pfam" id="PF08022">
    <property type="entry name" value="FAD_binding_8"/>
    <property type="match status" value="1"/>
</dbReference>
<dbReference type="Proteomes" id="UP000095009">
    <property type="component" value="Unassembled WGS sequence"/>
</dbReference>
<dbReference type="Pfam" id="PF01794">
    <property type="entry name" value="Ferric_reduct"/>
    <property type="match status" value="1"/>
</dbReference>
<feature type="transmembrane region" description="Helical" evidence="16">
    <location>
        <begin position="108"/>
        <end position="126"/>
    </location>
</feature>
<dbReference type="PANTHER" id="PTHR32361:SF9">
    <property type="entry name" value="FERRIC REDUCTASE TRANSMEMBRANE COMPONENT 3-RELATED"/>
    <property type="match status" value="1"/>
</dbReference>
<dbReference type="SUPFAM" id="SSF63380">
    <property type="entry name" value="Riboflavin synthase domain-like"/>
    <property type="match status" value="1"/>
</dbReference>
<dbReference type="PANTHER" id="PTHR32361">
    <property type="entry name" value="FERRIC/CUPRIC REDUCTASE TRANSMEMBRANE COMPONENT"/>
    <property type="match status" value="1"/>
</dbReference>
<dbReference type="EC" id="1.16.1.9" evidence="3"/>
<evidence type="ECO:0000256" key="3">
    <source>
        <dbReference type="ARBA" id="ARBA00012668"/>
    </source>
</evidence>
<dbReference type="CDD" id="cd06186">
    <property type="entry name" value="NOX_Duox_like_FAD_NADP"/>
    <property type="match status" value="1"/>
</dbReference>
<evidence type="ECO:0000256" key="5">
    <source>
        <dbReference type="ARBA" id="ARBA00022475"/>
    </source>
</evidence>
<evidence type="ECO:0000313" key="19">
    <source>
        <dbReference type="Proteomes" id="UP000095009"/>
    </source>
</evidence>
<evidence type="ECO:0000256" key="2">
    <source>
        <dbReference type="ARBA" id="ARBA00006278"/>
    </source>
</evidence>
<dbReference type="STRING" id="857566.A0A1E3PKQ4"/>
<keyword evidence="6" id="KW-0285">Flavoprotein</keyword>
<feature type="transmembrane region" description="Helical" evidence="16">
    <location>
        <begin position="230"/>
        <end position="248"/>
    </location>
</feature>
<evidence type="ECO:0000256" key="9">
    <source>
        <dbReference type="ARBA" id="ARBA00022982"/>
    </source>
</evidence>
<evidence type="ECO:0000259" key="17">
    <source>
        <dbReference type="PROSITE" id="PS51384"/>
    </source>
</evidence>
<keyword evidence="11" id="KW-0560">Oxidoreductase</keyword>
<feature type="transmembrane region" description="Helical" evidence="16">
    <location>
        <begin position="311"/>
        <end position="329"/>
    </location>
</feature>
<dbReference type="InterPro" id="IPR013130">
    <property type="entry name" value="Fe3_Rdtase_TM_dom"/>
</dbReference>
<name>A0A1E3PKQ4_9ASCO</name>
<keyword evidence="13 16" id="KW-0472">Membrane</keyword>
<dbReference type="OrthoDB" id="167398at2759"/>
<sequence>MSKLCGTIKHISYEDSLKYLTSHPYILTTNLTAKSTPHSPVLISKTMFEKYHKDEVYNRSNRDIGVWQGSFLTAYLIGLALLSGISKLTKTLYFRSLGTRSLAKPSKFMLLLQKYISFPALFGYIHAKKFVIFGVQITFPTRMESLGIFGYCALYIIFATTHYFGISDNNFIYGKKKLELLRFIADRTGIMATVQLPILTLFALRNNFLLYLSGWSFSTFNAYHRSVSRMFYLSVIVHATVFHGYYLYNSSIASFFKADYYWSGVCAIGSFGIAIGAASFRHYFYDVFLIIHVVFVLLALVMAILHISDMGYIQAVYLTFAFWAMDWLLRFCNIMRINISLFSGRNNKIKSTRAEMSVVGDQIVMNIDTPLEWKVKPGQYVFVYIASLNPWECHPFSPITSDDSNHSFKLVTKIQNGLTKKLARRLAKSQSPATYKVAIEGPYGETAPVERYDSSILIAGGAGITGVLPYAEKLSKMDIQQHTQFIWTTRHLDSVKIISKPLQDIMASGRVEVKIYVSEESMPVLYNQNKEKVSSEVSSFSDSSTDLCDTILGSITFGARPDIPQLISSNFEQATGSIAILSCGPGDMMDSIREQICTDLDKVKNGRVEYFEHAFNW</sequence>
<evidence type="ECO:0000256" key="15">
    <source>
        <dbReference type="ARBA" id="ARBA00048483"/>
    </source>
</evidence>
<evidence type="ECO:0000256" key="4">
    <source>
        <dbReference type="ARBA" id="ARBA00022448"/>
    </source>
</evidence>
<evidence type="ECO:0000256" key="7">
    <source>
        <dbReference type="ARBA" id="ARBA00022692"/>
    </source>
</evidence>
<dbReference type="SUPFAM" id="SSF52343">
    <property type="entry name" value="Ferredoxin reductase-like, C-terminal NADP-linked domain"/>
    <property type="match status" value="1"/>
</dbReference>
<evidence type="ECO:0000256" key="14">
    <source>
        <dbReference type="ARBA" id="ARBA00023180"/>
    </source>
</evidence>
<keyword evidence="4" id="KW-0813">Transport</keyword>